<protein>
    <recommendedName>
        <fullName evidence="3">TIR domain-containing protein</fullName>
    </recommendedName>
</protein>
<keyword evidence="1" id="KW-0520">NAD</keyword>
<evidence type="ECO:0000256" key="2">
    <source>
        <dbReference type="SAM" id="MobiDB-lite"/>
    </source>
</evidence>
<name>A0AAF0XBC6_DAUCS</name>
<dbReference type="SMART" id="SM00255">
    <property type="entry name" value="TIR"/>
    <property type="match status" value="1"/>
</dbReference>
<feature type="compositionally biased region" description="Low complexity" evidence="2">
    <location>
        <begin position="21"/>
        <end position="53"/>
    </location>
</feature>
<sequence length="332" mass="36748">MGWLYDSFVSFFGRDTRDENSATAATPSSATPPVASHSPSHSVPRSGPGSSSTKPQPSPRVSSPPLFNARLSPSLRPVSSQRFKSYISPPLSPASSQRLSPNPHFYSPLSPPLSPASSQRFSPNRHFSPNISPTLSRASSQRLSPPHFNSRLSPPLSPPSPLVYDLFLSFRFKDTGNNFTSHLYKALSEARIRTAGSPRVPLSSTENISSEFHHAIRASEMYIIIFSENYAHSIWLLQELRHIIEHSELTGRPVIPLFYNVEPHYLQLEAERLGDAILESYEYSDNSTTHFMEKCRVALSTAAELPGVVIDDTTSEARIVEDVVRAVLQHIA</sequence>
<dbReference type="PROSITE" id="PS50104">
    <property type="entry name" value="TIR"/>
    <property type="match status" value="1"/>
</dbReference>
<dbReference type="PANTHER" id="PTHR32009:SF154">
    <property type="entry name" value="TIR DOMAIN-CONTAINING PROTEIN"/>
    <property type="match status" value="1"/>
</dbReference>
<organism evidence="4 5">
    <name type="scientific">Daucus carota subsp. sativus</name>
    <name type="common">Carrot</name>
    <dbReference type="NCBI Taxonomy" id="79200"/>
    <lineage>
        <taxon>Eukaryota</taxon>
        <taxon>Viridiplantae</taxon>
        <taxon>Streptophyta</taxon>
        <taxon>Embryophyta</taxon>
        <taxon>Tracheophyta</taxon>
        <taxon>Spermatophyta</taxon>
        <taxon>Magnoliopsida</taxon>
        <taxon>eudicotyledons</taxon>
        <taxon>Gunneridae</taxon>
        <taxon>Pentapetalae</taxon>
        <taxon>asterids</taxon>
        <taxon>campanulids</taxon>
        <taxon>Apiales</taxon>
        <taxon>Apiaceae</taxon>
        <taxon>Apioideae</taxon>
        <taxon>Scandiceae</taxon>
        <taxon>Daucinae</taxon>
        <taxon>Daucus</taxon>
        <taxon>Daucus sect. Daucus</taxon>
    </lineage>
</organism>
<reference evidence="4" key="1">
    <citation type="journal article" date="2016" name="Nat. Genet.">
        <title>A high-quality carrot genome assembly provides new insights into carotenoid accumulation and asterid genome evolution.</title>
        <authorList>
            <person name="Iorizzo M."/>
            <person name="Ellison S."/>
            <person name="Senalik D."/>
            <person name="Zeng P."/>
            <person name="Satapoomin P."/>
            <person name="Huang J."/>
            <person name="Bowman M."/>
            <person name="Iovene M."/>
            <person name="Sanseverino W."/>
            <person name="Cavagnaro P."/>
            <person name="Yildiz M."/>
            <person name="Macko-Podgorni A."/>
            <person name="Moranska E."/>
            <person name="Grzebelus E."/>
            <person name="Grzebelus D."/>
            <person name="Ashrafi H."/>
            <person name="Zheng Z."/>
            <person name="Cheng S."/>
            <person name="Spooner D."/>
            <person name="Van Deynze A."/>
            <person name="Simon P."/>
        </authorList>
    </citation>
    <scope>NUCLEOTIDE SEQUENCE</scope>
    <source>
        <tissue evidence="4">Leaf</tissue>
    </source>
</reference>
<feature type="domain" description="TIR" evidence="3">
    <location>
        <begin position="162"/>
        <end position="299"/>
    </location>
</feature>
<dbReference type="Gene3D" id="3.40.50.10140">
    <property type="entry name" value="Toll/interleukin-1 receptor homology (TIR) domain"/>
    <property type="match status" value="1"/>
</dbReference>
<evidence type="ECO:0000313" key="5">
    <source>
        <dbReference type="Proteomes" id="UP000077755"/>
    </source>
</evidence>
<dbReference type="KEGG" id="dcr:108225762"/>
<keyword evidence="5" id="KW-1185">Reference proteome</keyword>
<evidence type="ECO:0000256" key="1">
    <source>
        <dbReference type="ARBA" id="ARBA00023027"/>
    </source>
</evidence>
<dbReference type="AlphaFoldDB" id="A0AAF0XBC6"/>
<accession>A0AAF0XBC6</accession>
<dbReference type="InterPro" id="IPR035897">
    <property type="entry name" value="Toll_tir_struct_dom_sf"/>
</dbReference>
<feature type="compositionally biased region" description="Polar residues" evidence="2">
    <location>
        <begin position="119"/>
        <end position="143"/>
    </location>
</feature>
<dbReference type="PANTHER" id="PTHR32009">
    <property type="entry name" value="TMV RESISTANCE PROTEIN N-LIKE"/>
    <property type="match status" value="1"/>
</dbReference>
<feature type="region of interest" description="Disordered" evidence="2">
    <location>
        <begin position="17"/>
        <end position="76"/>
    </location>
</feature>
<evidence type="ECO:0000259" key="3">
    <source>
        <dbReference type="PROSITE" id="PS50104"/>
    </source>
</evidence>
<feature type="region of interest" description="Disordered" evidence="2">
    <location>
        <begin position="89"/>
        <end position="154"/>
    </location>
</feature>
<evidence type="ECO:0000313" key="4">
    <source>
        <dbReference type="EMBL" id="WOH04675.1"/>
    </source>
</evidence>
<dbReference type="EMBL" id="CP093348">
    <property type="protein sequence ID" value="WOH04675.1"/>
    <property type="molecule type" value="Genomic_DNA"/>
</dbReference>
<gene>
    <name evidence="4" type="ORF">DCAR_0624086</name>
</gene>
<reference evidence="4" key="2">
    <citation type="submission" date="2022-03" db="EMBL/GenBank/DDBJ databases">
        <title>Draft title - Genomic analysis of global carrot germplasm unveils the trajectory of domestication and the origin of high carotenoid orange carrot.</title>
        <authorList>
            <person name="Iorizzo M."/>
            <person name="Ellison S."/>
            <person name="Senalik D."/>
            <person name="Macko-Podgorni A."/>
            <person name="Grzebelus D."/>
            <person name="Bostan H."/>
            <person name="Rolling W."/>
            <person name="Curaba J."/>
            <person name="Simon P."/>
        </authorList>
    </citation>
    <scope>NUCLEOTIDE SEQUENCE</scope>
    <source>
        <tissue evidence="4">Leaf</tissue>
    </source>
</reference>
<dbReference type="Pfam" id="PF01582">
    <property type="entry name" value="TIR"/>
    <property type="match status" value="1"/>
</dbReference>
<dbReference type="GO" id="GO:0007165">
    <property type="term" value="P:signal transduction"/>
    <property type="evidence" value="ECO:0007669"/>
    <property type="project" value="InterPro"/>
</dbReference>
<dbReference type="InterPro" id="IPR000157">
    <property type="entry name" value="TIR_dom"/>
</dbReference>
<proteinExistence type="predicted"/>
<dbReference type="Proteomes" id="UP000077755">
    <property type="component" value="Chromosome 6"/>
</dbReference>
<dbReference type="SUPFAM" id="SSF52200">
    <property type="entry name" value="Toll/Interleukin receptor TIR domain"/>
    <property type="match status" value="1"/>
</dbReference>